<dbReference type="STRING" id="1423807.FD16_GL000540"/>
<evidence type="ECO:0000313" key="12">
    <source>
        <dbReference type="Proteomes" id="UP000051820"/>
    </source>
</evidence>
<evidence type="ECO:0000256" key="6">
    <source>
        <dbReference type="ARBA" id="ARBA00022822"/>
    </source>
</evidence>
<evidence type="ECO:0000256" key="9">
    <source>
        <dbReference type="HAMAP-Rule" id="MF_00135"/>
    </source>
</evidence>
<dbReference type="PANTHER" id="PTHR42894">
    <property type="entry name" value="N-(5'-PHOSPHORIBOSYL)ANTHRANILATE ISOMERASE"/>
    <property type="match status" value="1"/>
</dbReference>
<evidence type="ECO:0000256" key="4">
    <source>
        <dbReference type="ARBA" id="ARBA00022272"/>
    </source>
</evidence>
<dbReference type="Pfam" id="PF00697">
    <property type="entry name" value="PRAI"/>
    <property type="match status" value="1"/>
</dbReference>
<keyword evidence="5 9" id="KW-0028">Amino-acid biosynthesis</keyword>
<dbReference type="Proteomes" id="UP000051820">
    <property type="component" value="Unassembled WGS sequence"/>
</dbReference>
<comment type="similarity">
    <text evidence="9">Belongs to the TrpF family.</text>
</comment>
<dbReference type="InterPro" id="IPR044643">
    <property type="entry name" value="TrpF_fam"/>
</dbReference>
<feature type="domain" description="N-(5'phosphoribosyl) anthranilate isomerase (PRAI)" evidence="10">
    <location>
        <begin position="4"/>
        <end position="175"/>
    </location>
</feature>
<evidence type="ECO:0000256" key="1">
    <source>
        <dbReference type="ARBA" id="ARBA00001164"/>
    </source>
</evidence>
<dbReference type="EC" id="5.3.1.24" evidence="3 9"/>
<comment type="pathway">
    <text evidence="2 9">Amino-acid biosynthesis; L-tryptophan biosynthesis; L-tryptophan from chorismate: step 3/5.</text>
</comment>
<dbReference type="InterPro" id="IPR011060">
    <property type="entry name" value="RibuloseP-bd_barrel"/>
</dbReference>
<evidence type="ECO:0000256" key="7">
    <source>
        <dbReference type="ARBA" id="ARBA00023141"/>
    </source>
</evidence>
<dbReference type="SUPFAM" id="SSF51366">
    <property type="entry name" value="Ribulose-phoshate binding barrel"/>
    <property type="match status" value="1"/>
</dbReference>
<dbReference type="CDD" id="cd00405">
    <property type="entry name" value="PRAI"/>
    <property type="match status" value="1"/>
</dbReference>
<evidence type="ECO:0000256" key="3">
    <source>
        <dbReference type="ARBA" id="ARBA00012572"/>
    </source>
</evidence>
<evidence type="ECO:0000256" key="8">
    <source>
        <dbReference type="ARBA" id="ARBA00023235"/>
    </source>
</evidence>
<organism evidence="11 12">
    <name type="scientific">Paucilactobacillus suebicus DSM 5007 = KCTC 3549</name>
    <dbReference type="NCBI Taxonomy" id="1423807"/>
    <lineage>
        <taxon>Bacteria</taxon>
        <taxon>Bacillati</taxon>
        <taxon>Bacillota</taxon>
        <taxon>Bacilli</taxon>
        <taxon>Lactobacillales</taxon>
        <taxon>Lactobacillaceae</taxon>
        <taxon>Paucilactobacillus</taxon>
    </lineage>
</organism>
<dbReference type="Gene3D" id="3.20.20.70">
    <property type="entry name" value="Aldolase class I"/>
    <property type="match status" value="1"/>
</dbReference>
<name>A0A0R1W204_9LACO</name>
<proteinExistence type="inferred from homology"/>
<dbReference type="UniPathway" id="UPA00035">
    <property type="reaction ID" value="UER00042"/>
</dbReference>
<dbReference type="PATRIC" id="fig|1423807.3.peg.548"/>
<gene>
    <name evidence="9" type="primary">trpF</name>
    <name evidence="11" type="ORF">FD16_GL000540</name>
</gene>
<dbReference type="AlphaFoldDB" id="A0A0R1W204"/>
<dbReference type="InterPro" id="IPR013785">
    <property type="entry name" value="Aldolase_TIM"/>
</dbReference>
<keyword evidence="7 9" id="KW-0057">Aromatic amino acid biosynthesis</keyword>
<dbReference type="PANTHER" id="PTHR42894:SF1">
    <property type="entry name" value="N-(5'-PHOSPHORIBOSYL)ANTHRANILATE ISOMERASE"/>
    <property type="match status" value="1"/>
</dbReference>
<dbReference type="EMBL" id="AZGF01000015">
    <property type="protein sequence ID" value="KRM11751.1"/>
    <property type="molecule type" value="Genomic_DNA"/>
</dbReference>
<protein>
    <recommendedName>
        <fullName evidence="4 9">N-(5'-phosphoribosyl)anthranilate isomerase</fullName>
        <shortName evidence="9">PRAI</shortName>
        <ecNumber evidence="3 9">5.3.1.24</ecNumber>
    </recommendedName>
</protein>
<sequence length="188" mass="21005">MDAVQAVNQVHADLAGFVFAKSRRQVSIDQARHLRQSLDGQIPTVGVFIEPDLELIQQLADQHIINIVQIHGEQNQSTINSIHEMHLKVTQVLHPGQTLLTEPDYVMYDGINPGSGHQIDWDNIAQVRQPFFLAGGLDPANVENAINQVHPDFVDVSSGVETDGHKDPAKIIEFTRRAHYARNEARNK</sequence>
<dbReference type="eggNOG" id="COG0135">
    <property type="taxonomic scope" value="Bacteria"/>
</dbReference>
<evidence type="ECO:0000256" key="5">
    <source>
        <dbReference type="ARBA" id="ARBA00022605"/>
    </source>
</evidence>
<dbReference type="InterPro" id="IPR001240">
    <property type="entry name" value="PRAI_dom"/>
</dbReference>
<dbReference type="GO" id="GO:0004640">
    <property type="term" value="F:phosphoribosylanthranilate isomerase activity"/>
    <property type="evidence" value="ECO:0007669"/>
    <property type="project" value="UniProtKB-UniRule"/>
</dbReference>
<keyword evidence="6 9" id="KW-0822">Tryptophan biosynthesis</keyword>
<evidence type="ECO:0000256" key="2">
    <source>
        <dbReference type="ARBA" id="ARBA00004664"/>
    </source>
</evidence>
<dbReference type="HAMAP" id="MF_00135">
    <property type="entry name" value="PRAI"/>
    <property type="match status" value="1"/>
</dbReference>
<comment type="caution">
    <text evidence="11">The sequence shown here is derived from an EMBL/GenBank/DDBJ whole genome shotgun (WGS) entry which is preliminary data.</text>
</comment>
<keyword evidence="8 9" id="KW-0413">Isomerase</keyword>
<evidence type="ECO:0000313" key="11">
    <source>
        <dbReference type="EMBL" id="KRM11751.1"/>
    </source>
</evidence>
<comment type="catalytic activity">
    <reaction evidence="1 9">
        <text>N-(5-phospho-beta-D-ribosyl)anthranilate = 1-(2-carboxyphenylamino)-1-deoxy-D-ribulose 5-phosphate</text>
        <dbReference type="Rhea" id="RHEA:21540"/>
        <dbReference type="ChEBI" id="CHEBI:18277"/>
        <dbReference type="ChEBI" id="CHEBI:58613"/>
        <dbReference type="EC" id="5.3.1.24"/>
    </reaction>
</comment>
<accession>A0A0R1W204</accession>
<keyword evidence="12" id="KW-1185">Reference proteome</keyword>
<reference evidence="11 12" key="1">
    <citation type="journal article" date="2015" name="Genome Announc.">
        <title>Expanding the biotechnology potential of lactobacilli through comparative genomics of 213 strains and associated genera.</title>
        <authorList>
            <person name="Sun Z."/>
            <person name="Harris H.M."/>
            <person name="McCann A."/>
            <person name="Guo C."/>
            <person name="Argimon S."/>
            <person name="Zhang W."/>
            <person name="Yang X."/>
            <person name="Jeffery I.B."/>
            <person name="Cooney J.C."/>
            <person name="Kagawa T.F."/>
            <person name="Liu W."/>
            <person name="Song Y."/>
            <person name="Salvetti E."/>
            <person name="Wrobel A."/>
            <person name="Rasinkangas P."/>
            <person name="Parkhill J."/>
            <person name="Rea M.C."/>
            <person name="O'Sullivan O."/>
            <person name="Ritari J."/>
            <person name="Douillard F.P."/>
            <person name="Paul Ross R."/>
            <person name="Yang R."/>
            <person name="Briner A.E."/>
            <person name="Felis G.E."/>
            <person name="de Vos W.M."/>
            <person name="Barrangou R."/>
            <person name="Klaenhammer T.R."/>
            <person name="Caufield P.W."/>
            <person name="Cui Y."/>
            <person name="Zhang H."/>
            <person name="O'Toole P.W."/>
        </authorList>
    </citation>
    <scope>NUCLEOTIDE SEQUENCE [LARGE SCALE GENOMIC DNA]</scope>
    <source>
        <strain evidence="11 12">DSM 5007</strain>
    </source>
</reference>
<evidence type="ECO:0000259" key="10">
    <source>
        <dbReference type="Pfam" id="PF00697"/>
    </source>
</evidence>
<dbReference type="GO" id="GO:0000162">
    <property type="term" value="P:L-tryptophan biosynthetic process"/>
    <property type="evidence" value="ECO:0007669"/>
    <property type="project" value="UniProtKB-UniRule"/>
</dbReference>